<evidence type="ECO:0000259" key="2">
    <source>
        <dbReference type="Pfam" id="PF07000"/>
    </source>
</evidence>
<evidence type="ECO:0000256" key="1">
    <source>
        <dbReference type="ARBA" id="ARBA00006588"/>
    </source>
</evidence>
<comment type="similarity">
    <text evidence="1">Belongs to the UPF0415 family.</text>
</comment>
<proteinExistence type="inferred from homology"/>
<evidence type="ECO:0000259" key="3">
    <source>
        <dbReference type="Pfam" id="PF18474"/>
    </source>
</evidence>
<evidence type="ECO:0000313" key="4">
    <source>
        <dbReference type="EMBL" id="KAK5649905.1"/>
    </source>
</evidence>
<comment type="caution">
    <text evidence="4">The sequence shown here is derived from an EMBL/GenBank/DDBJ whole genome shotgun (WGS) entry which is preliminary data.</text>
</comment>
<sequence>MMSNNLNDSCDLLSLSQEKIQFGETLLKTLSLHNKIEGIQKLGRKIKQELSFLEKISRDESIKKEHLQCSNLTHFNALIQTLQELQNCQSVNKVFNLNEKKISVDIICDGGLTWVKVVARNPKSLAQISAGDTGYGVRSIIDQAEDYLNCAKQHPCLFQTPKIMFVFFSGISNTLSETLEELGIIVQGNRIEHHVENNYFTDNSDLSTKNVSHIQKINLDVSAMLAYVSSITNGSCTKYKFTTPVLIQQAEWESKRPVKPILDAYFKGKQLYCCETARDSFINIINIVGGPNEKIRGEELLAQLIVLPDNATASDTEKINANDNCFSSVQLSANKILQVGGKIRERSLIIFKFGDRIQAVTITSNDGFVRAAKQQGIYFVVFVHESRALTEQKEMKVVKIV</sequence>
<accession>A0AAN7VLI7</accession>
<dbReference type="PANTHER" id="PTHR13379">
    <property type="entry name" value="UNCHARACTERIZED DUF1308"/>
    <property type="match status" value="1"/>
</dbReference>
<keyword evidence="5" id="KW-1185">Reference proteome</keyword>
<dbReference type="Pfam" id="PF07000">
    <property type="entry name" value="DUF1308"/>
    <property type="match status" value="1"/>
</dbReference>
<organism evidence="4 5">
    <name type="scientific">Pyrocoelia pectoralis</name>
    <dbReference type="NCBI Taxonomy" id="417401"/>
    <lineage>
        <taxon>Eukaryota</taxon>
        <taxon>Metazoa</taxon>
        <taxon>Ecdysozoa</taxon>
        <taxon>Arthropoda</taxon>
        <taxon>Hexapoda</taxon>
        <taxon>Insecta</taxon>
        <taxon>Pterygota</taxon>
        <taxon>Neoptera</taxon>
        <taxon>Endopterygota</taxon>
        <taxon>Coleoptera</taxon>
        <taxon>Polyphaga</taxon>
        <taxon>Elateriformia</taxon>
        <taxon>Elateroidea</taxon>
        <taxon>Lampyridae</taxon>
        <taxon>Lampyrinae</taxon>
        <taxon>Pyrocoelia</taxon>
    </lineage>
</organism>
<protein>
    <recommendedName>
        <fullName evidence="6">DUF1308 domain-containing protein</fullName>
    </recommendedName>
</protein>
<evidence type="ECO:0008006" key="6">
    <source>
        <dbReference type="Google" id="ProtNLM"/>
    </source>
</evidence>
<evidence type="ECO:0000313" key="5">
    <source>
        <dbReference type="Proteomes" id="UP001329430"/>
    </source>
</evidence>
<name>A0AAN7VLI7_9COLE</name>
<dbReference type="Pfam" id="PF18474">
    <property type="entry name" value="DUF5614"/>
    <property type="match status" value="1"/>
</dbReference>
<reference evidence="4 5" key="1">
    <citation type="journal article" date="2024" name="Insects">
        <title>An Improved Chromosome-Level Genome Assembly of the Firefly Pyrocoelia pectoralis.</title>
        <authorList>
            <person name="Fu X."/>
            <person name="Meyer-Rochow V.B."/>
            <person name="Ballantyne L."/>
            <person name="Zhu X."/>
        </authorList>
    </citation>
    <scope>NUCLEOTIDE SEQUENCE [LARGE SCALE GENOMIC DNA]</scope>
    <source>
        <strain evidence="4">XCY_ONT2</strain>
    </source>
</reference>
<dbReference type="InterPro" id="IPR041076">
    <property type="entry name" value="DUF5614"/>
</dbReference>
<dbReference type="AlphaFoldDB" id="A0AAN7VLI7"/>
<feature type="domain" description="DUF1308" evidence="2">
    <location>
        <begin position="217"/>
        <end position="395"/>
    </location>
</feature>
<dbReference type="InterPro" id="IPR010733">
    <property type="entry name" value="DUF1308"/>
</dbReference>
<dbReference type="PANTHER" id="PTHR13379:SF0">
    <property type="entry name" value="UPF0415 PROTEIN C7ORF25"/>
    <property type="match status" value="1"/>
</dbReference>
<feature type="domain" description="DUF5614" evidence="3">
    <location>
        <begin position="14"/>
        <end position="206"/>
    </location>
</feature>
<dbReference type="EMBL" id="JAVRBK010000001">
    <property type="protein sequence ID" value="KAK5649905.1"/>
    <property type="molecule type" value="Genomic_DNA"/>
</dbReference>
<dbReference type="Proteomes" id="UP001329430">
    <property type="component" value="Chromosome 1"/>
</dbReference>
<gene>
    <name evidence="4" type="ORF">RI129_000934</name>
</gene>